<sequence length="101" mass="11622">MIKSHTELKRQYQDAMSRHGATPGEMSRFRDEVVALSELHDVRFTGANRLDMLDCAIFELAMRIVDGDIELITPLTWLKNAKKYMAREQHDQHDTDGVFSA</sequence>
<protein>
    <submittedName>
        <fullName evidence="2">Uncharacterized protein</fullName>
    </submittedName>
</protein>
<dbReference type="EMBL" id="MT144577">
    <property type="protein sequence ID" value="QJA55201.1"/>
    <property type="molecule type" value="Genomic_DNA"/>
</dbReference>
<name>A0A6H2A6D8_9ZZZZ</name>
<reference evidence="2" key="1">
    <citation type="submission" date="2020-03" db="EMBL/GenBank/DDBJ databases">
        <title>The deep terrestrial virosphere.</title>
        <authorList>
            <person name="Holmfeldt K."/>
            <person name="Nilsson E."/>
            <person name="Simone D."/>
            <person name="Lopez-Fernandez M."/>
            <person name="Wu X."/>
            <person name="de Brujin I."/>
            <person name="Lundin D."/>
            <person name="Andersson A."/>
            <person name="Bertilsson S."/>
            <person name="Dopson M."/>
        </authorList>
    </citation>
    <scope>NUCLEOTIDE SEQUENCE</scope>
    <source>
        <strain evidence="2">TM448A07712</strain>
    </source>
</reference>
<evidence type="ECO:0000256" key="1">
    <source>
        <dbReference type="SAM" id="MobiDB-lite"/>
    </source>
</evidence>
<organism evidence="2">
    <name type="scientific">viral metagenome</name>
    <dbReference type="NCBI Taxonomy" id="1070528"/>
    <lineage>
        <taxon>unclassified sequences</taxon>
        <taxon>metagenomes</taxon>
        <taxon>organismal metagenomes</taxon>
    </lineage>
</organism>
<dbReference type="AlphaFoldDB" id="A0A6H2A6D8"/>
<feature type="compositionally biased region" description="Basic and acidic residues" evidence="1">
    <location>
        <begin position="1"/>
        <end position="12"/>
    </location>
</feature>
<proteinExistence type="predicted"/>
<evidence type="ECO:0000313" key="2">
    <source>
        <dbReference type="EMBL" id="QJA55201.1"/>
    </source>
</evidence>
<gene>
    <name evidence="2" type="ORF">TM448A07712_0001</name>
</gene>
<feature type="region of interest" description="Disordered" evidence="1">
    <location>
        <begin position="1"/>
        <end position="24"/>
    </location>
</feature>
<accession>A0A6H2A6D8</accession>